<dbReference type="STRING" id="665118.SAMN02983003_4030"/>
<comment type="similarity">
    <text evidence="2 8">Belongs to the metallo-dependent hydrolases superfamily. ATZ/TRZ family.</text>
</comment>
<evidence type="ECO:0000256" key="4">
    <source>
        <dbReference type="ARBA" id="ARBA00022723"/>
    </source>
</evidence>
<dbReference type="SUPFAM" id="SSF51338">
    <property type="entry name" value="Composite domain of metallo-dependent hydrolases"/>
    <property type="match status" value="1"/>
</dbReference>
<dbReference type="NCBIfam" id="TIGR02967">
    <property type="entry name" value="guan_deamin"/>
    <property type="match status" value="1"/>
</dbReference>
<comment type="pathway">
    <text evidence="1 8">Purine metabolism; guanine degradation; xanthine from guanine: step 1/1.</text>
</comment>
<evidence type="ECO:0000256" key="5">
    <source>
        <dbReference type="ARBA" id="ARBA00022801"/>
    </source>
</evidence>
<reference evidence="10 11" key="1">
    <citation type="submission" date="2016-11" db="EMBL/GenBank/DDBJ databases">
        <authorList>
            <person name="Jaros S."/>
            <person name="Januszkiewicz K."/>
            <person name="Wedrychowicz H."/>
        </authorList>
    </citation>
    <scope>NUCLEOTIDE SEQUENCE [LARGE SCALE GENOMIC DNA]</scope>
    <source>
        <strain evidence="10 11">ATCC 23634</strain>
    </source>
</reference>
<evidence type="ECO:0000256" key="7">
    <source>
        <dbReference type="NCBIfam" id="TIGR02967"/>
    </source>
</evidence>
<name>A0A1K2I526_9HYPH</name>
<dbReference type="GO" id="GO:0005829">
    <property type="term" value="C:cytosol"/>
    <property type="evidence" value="ECO:0007669"/>
    <property type="project" value="TreeGrafter"/>
</dbReference>
<dbReference type="AlphaFoldDB" id="A0A1K2I526"/>
<organism evidence="10 11">
    <name type="scientific">Devosia enhydra</name>
    <dbReference type="NCBI Taxonomy" id="665118"/>
    <lineage>
        <taxon>Bacteria</taxon>
        <taxon>Pseudomonadati</taxon>
        <taxon>Pseudomonadota</taxon>
        <taxon>Alphaproteobacteria</taxon>
        <taxon>Hyphomicrobiales</taxon>
        <taxon>Devosiaceae</taxon>
        <taxon>Devosia</taxon>
    </lineage>
</organism>
<keyword evidence="6 8" id="KW-0862">Zinc</keyword>
<dbReference type="InterPro" id="IPR011059">
    <property type="entry name" value="Metal-dep_hydrolase_composite"/>
</dbReference>
<dbReference type="PANTHER" id="PTHR11271:SF6">
    <property type="entry name" value="GUANINE DEAMINASE"/>
    <property type="match status" value="1"/>
</dbReference>
<keyword evidence="4 8" id="KW-0479">Metal-binding</keyword>
<dbReference type="InterPro" id="IPR006680">
    <property type="entry name" value="Amidohydro-rel"/>
</dbReference>
<proteinExistence type="inferred from homology"/>
<protein>
    <recommendedName>
        <fullName evidence="3 7">Guanine deaminase</fullName>
        <shortName evidence="8">Guanase</shortName>
        <ecNumber evidence="3 7">3.5.4.3</ecNumber>
    </recommendedName>
    <alternativeName>
        <fullName evidence="8">Guanine aminohydrolase</fullName>
    </alternativeName>
</protein>
<dbReference type="UniPathway" id="UPA00603">
    <property type="reaction ID" value="UER00660"/>
</dbReference>
<dbReference type="Pfam" id="PF01979">
    <property type="entry name" value="Amidohydro_1"/>
    <property type="match status" value="1"/>
</dbReference>
<evidence type="ECO:0000313" key="11">
    <source>
        <dbReference type="Proteomes" id="UP000183447"/>
    </source>
</evidence>
<dbReference type="Gene3D" id="2.30.40.10">
    <property type="entry name" value="Urease, subunit C, domain 1"/>
    <property type="match status" value="1"/>
</dbReference>
<dbReference type="Proteomes" id="UP000183447">
    <property type="component" value="Unassembled WGS sequence"/>
</dbReference>
<dbReference type="InterPro" id="IPR051607">
    <property type="entry name" value="Metallo-dep_hydrolases"/>
</dbReference>
<dbReference type="GO" id="GO:0008892">
    <property type="term" value="F:guanine deaminase activity"/>
    <property type="evidence" value="ECO:0007669"/>
    <property type="project" value="UniProtKB-UniRule"/>
</dbReference>
<comment type="function">
    <text evidence="8">Catalyzes the hydrolytic deamination of guanine, producing xanthine and ammonia.</text>
</comment>
<comment type="cofactor">
    <cofactor evidence="8">
        <name>Zn(2+)</name>
        <dbReference type="ChEBI" id="CHEBI:29105"/>
    </cofactor>
    <text evidence="8">Binds 1 zinc ion per subunit.</text>
</comment>
<feature type="domain" description="Amidohydrolase-related" evidence="9">
    <location>
        <begin position="71"/>
        <end position="451"/>
    </location>
</feature>
<evidence type="ECO:0000256" key="8">
    <source>
        <dbReference type="RuleBase" id="RU366009"/>
    </source>
</evidence>
<comment type="catalytic activity">
    <reaction evidence="8">
        <text>guanine + H2O + H(+) = xanthine + NH4(+)</text>
        <dbReference type="Rhea" id="RHEA:14665"/>
        <dbReference type="ChEBI" id="CHEBI:15377"/>
        <dbReference type="ChEBI" id="CHEBI:15378"/>
        <dbReference type="ChEBI" id="CHEBI:16235"/>
        <dbReference type="ChEBI" id="CHEBI:17712"/>
        <dbReference type="ChEBI" id="CHEBI:28938"/>
        <dbReference type="EC" id="3.5.4.3"/>
    </reaction>
</comment>
<evidence type="ECO:0000259" key="9">
    <source>
        <dbReference type="Pfam" id="PF01979"/>
    </source>
</evidence>
<dbReference type="OrthoDB" id="9787621at2"/>
<dbReference type="EC" id="3.5.4.3" evidence="3 7"/>
<evidence type="ECO:0000256" key="6">
    <source>
        <dbReference type="ARBA" id="ARBA00022833"/>
    </source>
</evidence>
<dbReference type="GO" id="GO:0006147">
    <property type="term" value="P:guanine catabolic process"/>
    <property type="evidence" value="ECO:0007669"/>
    <property type="project" value="UniProtKB-UniRule"/>
</dbReference>
<keyword evidence="11" id="KW-1185">Reference proteome</keyword>
<dbReference type="PANTHER" id="PTHR11271">
    <property type="entry name" value="GUANINE DEAMINASE"/>
    <property type="match status" value="1"/>
</dbReference>
<dbReference type="EMBL" id="FPKU01000004">
    <property type="protein sequence ID" value="SFZ86836.1"/>
    <property type="molecule type" value="Genomic_DNA"/>
</dbReference>
<accession>A0A1K2I526</accession>
<evidence type="ECO:0000313" key="10">
    <source>
        <dbReference type="EMBL" id="SFZ86836.1"/>
    </source>
</evidence>
<evidence type="ECO:0000256" key="2">
    <source>
        <dbReference type="ARBA" id="ARBA00006745"/>
    </source>
</evidence>
<gene>
    <name evidence="10" type="ORF">SAMN02983003_4030</name>
</gene>
<sequence length="473" mass="49903">MGGSGDVRGRVLRGTFFHAPSPDGFECCADAMLVIDAAGAIADVLRAGSGEHAALAADESGQVMRLPEGSVMLPGFVDCHVHAPQFPQLGLALDVPLETWLMRYTFPLEARYADLDFAARAYGQLVDDLLAGGTTTALYFATVHVPATRLLADLCIKKGQRALIGKVAMDLDTCPDFYRDADADEAVAGTRAIIDHIRAHAGNSEGRVLPVVTPRFIPACTDEALEGLGQLAAETGAHVQTHCSESDWAHGYVRERHGMSDAESLDRFGLVGRRSIVAHANFLSGSDMDLLVQRGAGVAHCAHSNAYFANAVFPLRRALEKGLHVGLGTDISGGPSASMLDAQRMTVAASRMLEDGVDAGLPAGERGCRDSRVDMVTAFHLATAGGAEALDLPVGSFEIGRKFDAIAIDTEAAEGTIRLFDGSAPSDVLAGVLYQASRANIAHVWVDGRLVRSHRDAAPRSKPGLRAGAFAAI</sequence>
<evidence type="ECO:0000256" key="3">
    <source>
        <dbReference type="ARBA" id="ARBA00012781"/>
    </source>
</evidence>
<dbReference type="RefSeq" id="WP_072346860.1">
    <property type="nucleotide sequence ID" value="NZ_FPKU01000004.1"/>
</dbReference>
<evidence type="ECO:0000256" key="1">
    <source>
        <dbReference type="ARBA" id="ARBA00004984"/>
    </source>
</evidence>
<keyword evidence="5 8" id="KW-0378">Hydrolase</keyword>
<dbReference type="SUPFAM" id="SSF51556">
    <property type="entry name" value="Metallo-dependent hydrolases"/>
    <property type="match status" value="1"/>
</dbReference>
<dbReference type="Gene3D" id="3.20.20.140">
    <property type="entry name" value="Metal-dependent hydrolases"/>
    <property type="match status" value="1"/>
</dbReference>
<dbReference type="GO" id="GO:0008270">
    <property type="term" value="F:zinc ion binding"/>
    <property type="evidence" value="ECO:0007669"/>
    <property type="project" value="UniProtKB-UniRule"/>
</dbReference>
<dbReference type="InterPro" id="IPR014311">
    <property type="entry name" value="Guanine_deaminase"/>
</dbReference>
<dbReference type="InterPro" id="IPR032466">
    <property type="entry name" value="Metal_Hydrolase"/>
</dbReference>